<comment type="catalytic activity">
    <reaction evidence="13 14">
        <text>a 5'-end ribonucleotide-tRNA(His) + GTP + ATP + H2O = a 5'-end phospho-guanosine-ribonucleotide-tRNA(His) + AMP + 2 diphosphate + H(+)</text>
        <dbReference type="Rhea" id="RHEA:54564"/>
        <dbReference type="Rhea" id="RHEA-COMP:14193"/>
        <dbReference type="Rhea" id="RHEA-COMP:14917"/>
        <dbReference type="ChEBI" id="CHEBI:15377"/>
        <dbReference type="ChEBI" id="CHEBI:15378"/>
        <dbReference type="ChEBI" id="CHEBI:30616"/>
        <dbReference type="ChEBI" id="CHEBI:33019"/>
        <dbReference type="ChEBI" id="CHEBI:37565"/>
        <dbReference type="ChEBI" id="CHEBI:138282"/>
        <dbReference type="ChEBI" id="CHEBI:141847"/>
        <dbReference type="ChEBI" id="CHEBI:456215"/>
        <dbReference type="EC" id="2.7.7.79"/>
    </reaction>
</comment>
<dbReference type="PANTHER" id="PTHR12729">
    <property type="entry name" value="TRNA(HIS) GUANYLYLTRANSFERASE-RELATED"/>
    <property type="match status" value="1"/>
</dbReference>
<reference evidence="19 20" key="1">
    <citation type="submission" date="2014-05" db="EMBL/GenBank/DDBJ databases">
        <title>Draft genome sequence of a rare smut relative, Tilletiaria anomala UBC 951.</title>
        <authorList>
            <consortium name="DOE Joint Genome Institute"/>
            <person name="Toome M."/>
            <person name="Kuo A."/>
            <person name="Henrissat B."/>
            <person name="Lipzen A."/>
            <person name="Tritt A."/>
            <person name="Yoshinaga Y."/>
            <person name="Zane M."/>
            <person name="Barry K."/>
            <person name="Grigoriev I.V."/>
            <person name="Spatafora J.W."/>
            <person name="Aimea M.C."/>
        </authorList>
    </citation>
    <scope>NUCLEOTIDE SEQUENCE [LARGE SCALE GENOMIC DNA]</scope>
    <source>
        <strain evidence="19 20">UBC 951</strain>
    </source>
</reference>
<feature type="binding site" evidence="16">
    <location>
        <position position="77"/>
    </location>
    <ligand>
        <name>Mg(2+)</name>
        <dbReference type="ChEBI" id="CHEBI:18420"/>
        <label>2</label>
        <note>catalytic</note>
    </ligand>
</feature>
<evidence type="ECO:0000256" key="11">
    <source>
        <dbReference type="ARBA" id="ARBA00023134"/>
    </source>
</evidence>
<dbReference type="AlphaFoldDB" id="A0A066WSE5"/>
<feature type="binding site" evidence="16">
    <location>
        <position position="29"/>
    </location>
    <ligand>
        <name>Mg(2+)</name>
        <dbReference type="ChEBI" id="CHEBI:18420"/>
        <label>1</label>
        <note>catalytic</note>
    </ligand>
</feature>
<dbReference type="Proteomes" id="UP000027361">
    <property type="component" value="Unassembled WGS sequence"/>
</dbReference>
<evidence type="ECO:0000256" key="12">
    <source>
        <dbReference type="ARBA" id="ARBA00032480"/>
    </source>
</evidence>
<evidence type="ECO:0000256" key="3">
    <source>
        <dbReference type="ARBA" id="ARBA00012511"/>
    </source>
</evidence>
<dbReference type="GO" id="GO:0005525">
    <property type="term" value="F:GTP binding"/>
    <property type="evidence" value="ECO:0007669"/>
    <property type="project" value="UniProtKB-UniRule"/>
</dbReference>
<keyword evidence="20" id="KW-1185">Reference proteome</keyword>
<feature type="binding site" evidence="16">
    <location>
        <position position="77"/>
    </location>
    <ligand>
        <name>Mg(2+)</name>
        <dbReference type="ChEBI" id="CHEBI:18420"/>
        <label>1</label>
        <note>catalytic</note>
    </ligand>
</feature>
<dbReference type="EMBL" id="JMSN01000001">
    <property type="protein sequence ID" value="KDN53610.1"/>
    <property type="molecule type" value="Genomic_DNA"/>
</dbReference>
<dbReference type="PANTHER" id="PTHR12729:SF6">
    <property type="entry name" value="TRNA(HIS) GUANYLYLTRANSFERASE-RELATED"/>
    <property type="match status" value="1"/>
</dbReference>
<dbReference type="InterPro" id="IPR038469">
    <property type="entry name" value="tRNAHis_GuaTrfase_Thg1_sf"/>
</dbReference>
<name>A0A066WSE5_TILAU</name>
<dbReference type="OMA" id="WKQHTEI"/>
<keyword evidence="10 14" id="KW-0460">Magnesium</keyword>
<protein>
    <recommendedName>
        <fullName evidence="4 14">tRNA(His) guanylyltransferase</fullName>
        <ecNumber evidence="3 14">2.7.7.79</ecNumber>
    </recommendedName>
    <alternativeName>
        <fullName evidence="12 14">tRNA-histidine guanylyltransferase</fullName>
    </alternativeName>
</protein>
<gene>
    <name evidence="19" type="ORF">K437DRAFT_230445</name>
</gene>
<keyword evidence="5 14" id="KW-0808">Transferase</keyword>
<dbReference type="HOGENOM" id="CLU_044271_1_0_1"/>
<keyword evidence="9 14" id="KW-0547">Nucleotide-binding</keyword>
<keyword evidence="8 14" id="KW-0479">Metal-binding</keyword>
<comment type="cofactor">
    <cofactor evidence="16">
        <name>Mg(2+)</name>
        <dbReference type="ChEBI" id="CHEBI:18420"/>
    </cofactor>
    <text evidence="16">Binds 2 magnesium ions per subunit.</text>
</comment>
<dbReference type="InterPro" id="IPR024956">
    <property type="entry name" value="tRNAHis_GuaTrfase_cat"/>
</dbReference>
<dbReference type="InterPro" id="IPR007537">
    <property type="entry name" value="tRNAHis_GuaTrfase_Thg1"/>
</dbReference>
<comment type="caution">
    <text evidence="19">The sequence shown here is derived from an EMBL/GenBank/DDBJ whole genome shotgun (WGS) entry which is preliminary data.</text>
</comment>
<evidence type="ECO:0000313" key="19">
    <source>
        <dbReference type="EMBL" id="KDN53610.1"/>
    </source>
</evidence>
<feature type="binding site" evidence="15">
    <location>
        <begin position="29"/>
        <end position="34"/>
    </location>
    <ligand>
        <name>GTP</name>
        <dbReference type="ChEBI" id="CHEBI:37565"/>
    </ligand>
</feature>
<evidence type="ECO:0000256" key="7">
    <source>
        <dbReference type="ARBA" id="ARBA00022695"/>
    </source>
</evidence>
<dbReference type="PIRSF" id="PIRSF028980">
    <property type="entry name" value="tRNAHis_guanylyltransferase"/>
    <property type="match status" value="1"/>
</dbReference>
<feature type="binding site" evidence="16">
    <location>
        <position position="30"/>
    </location>
    <ligand>
        <name>Mg(2+)</name>
        <dbReference type="ChEBI" id="CHEBI:18420"/>
        <label>1</label>
        <note>catalytic</note>
    </ligand>
</feature>
<dbReference type="STRING" id="1037660.A0A066WSE5"/>
<evidence type="ECO:0000256" key="4">
    <source>
        <dbReference type="ARBA" id="ARBA00015443"/>
    </source>
</evidence>
<dbReference type="RefSeq" id="XP_013246460.1">
    <property type="nucleotide sequence ID" value="XM_013391006.1"/>
</dbReference>
<keyword evidence="11 14" id="KW-0342">GTP-binding</keyword>
<evidence type="ECO:0000256" key="2">
    <source>
        <dbReference type="ARBA" id="ARBA00010113"/>
    </source>
</evidence>
<dbReference type="GO" id="GO:0008193">
    <property type="term" value="F:tRNA guanylyltransferase activity"/>
    <property type="evidence" value="ECO:0007669"/>
    <property type="project" value="UniProtKB-UniRule"/>
</dbReference>
<dbReference type="Pfam" id="PF14413">
    <property type="entry name" value="Thg1C"/>
    <property type="match status" value="1"/>
</dbReference>
<comment type="similarity">
    <text evidence="2 14">Belongs to the tRNA(His) guanylyltransferase family.</text>
</comment>
<evidence type="ECO:0000256" key="14">
    <source>
        <dbReference type="PIRNR" id="PIRNR028980"/>
    </source>
</evidence>
<evidence type="ECO:0000256" key="13">
    <source>
        <dbReference type="ARBA" id="ARBA00047281"/>
    </source>
</evidence>
<feature type="binding site" evidence="15">
    <location>
        <begin position="76"/>
        <end position="77"/>
    </location>
    <ligand>
        <name>GTP</name>
        <dbReference type="ChEBI" id="CHEBI:37565"/>
    </ligand>
</feature>
<dbReference type="Pfam" id="PF04446">
    <property type="entry name" value="Thg1"/>
    <property type="match status" value="1"/>
</dbReference>
<dbReference type="FunCoup" id="A0A066WSE5">
    <property type="interactions" value="306"/>
</dbReference>
<dbReference type="GO" id="GO:0000287">
    <property type="term" value="F:magnesium ion binding"/>
    <property type="evidence" value="ECO:0007669"/>
    <property type="project" value="UniProtKB-UniRule"/>
</dbReference>
<evidence type="ECO:0000256" key="16">
    <source>
        <dbReference type="PIRSR" id="PIRSR028980-2"/>
    </source>
</evidence>
<dbReference type="OrthoDB" id="62560at2759"/>
<organism evidence="19 20">
    <name type="scientific">Tilletiaria anomala (strain ATCC 24038 / CBS 436.72 / UBC 951)</name>
    <dbReference type="NCBI Taxonomy" id="1037660"/>
    <lineage>
        <taxon>Eukaryota</taxon>
        <taxon>Fungi</taxon>
        <taxon>Dikarya</taxon>
        <taxon>Basidiomycota</taxon>
        <taxon>Ustilaginomycotina</taxon>
        <taxon>Exobasidiomycetes</taxon>
        <taxon>Georgefischeriales</taxon>
        <taxon>Tilletiariaceae</taxon>
        <taxon>Tilletiaria</taxon>
    </lineage>
</organism>
<dbReference type="EC" id="2.7.7.79" evidence="3 14"/>
<feature type="domain" description="Thg1 C-terminal" evidence="18">
    <location>
        <begin position="139"/>
        <end position="268"/>
    </location>
</feature>
<comment type="function">
    <text evidence="1 14">Adds a GMP to the 5'-end of tRNA(His) after transcription and RNase P cleavage.</text>
</comment>
<proteinExistence type="inferred from homology"/>
<accession>A0A066WSE5</accession>
<dbReference type="GeneID" id="25262751"/>
<evidence type="ECO:0000259" key="18">
    <source>
        <dbReference type="Pfam" id="PF14413"/>
    </source>
</evidence>
<evidence type="ECO:0000256" key="10">
    <source>
        <dbReference type="ARBA" id="ARBA00022842"/>
    </source>
</evidence>
<feature type="domain" description="tRNAHis guanylyltransferase catalytic" evidence="17">
    <location>
        <begin position="6"/>
        <end position="136"/>
    </location>
</feature>
<dbReference type="FunFam" id="3.30.70.3000:FF:000001">
    <property type="entry name" value="tRNA(His) guanylyltransferase"/>
    <property type="match status" value="1"/>
</dbReference>
<evidence type="ECO:0000256" key="9">
    <source>
        <dbReference type="ARBA" id="ARBA00022741"/>
    </source>
</evidence>
<evidence type="ECO:0000256" key="8">
    <source>
        <dbReference type="ARBA" id="ARBA00022723"/>
    </source>
</evidence>
<keyword evidence="7 14" id="KW-0548">Nucleotidyltransferase</keyword>
<evidence type="ECO:0000256" key="5">
    <source>
        <dbReference type="ARBA" id="ARBA00022679"/>
    </source>
</evidence>
<evidence type="ECO:0000256" key="6">
    <source>
        <dbReference type="ARBA" id="ARBA00022694"/>
    </source>
</evidence>
<evidence type="ECO:0000259" key="17">
    <source>
        <dbReference type="Pfam" id="PF04446"/>
    </source>
</evidence>
<dbReference type="GO" id="GO:0006400">
    <property type="term" value="P:tRNA modification"/>
    <property type="evidence" value="ECO:0007669"/>
    <property type="project" value="UniProtKB-UniRule"/>
</dbReference>
<sequence length="313" mass="35241">MAGSKYAYVRSFELPDPILPNVFMVVRIDGKGFHKFSVAHGFAKPNDAPALELMNHAARHVMQELKGEVVLAFGESDEYSFLLKRQCTLYNRRESKIVTHIVSMFTAGYVFNWSKYFPDNPMLQLPSFDGRLVVYPGIQEVRDYYAWRQVDTHINNLYNTTFWALIQEGSQTETQAHETLQGTVSGDKNEILHARFGINYDKLPPMFRKGTTILWAPKAPTRDHAIAEAKAIESTRPSDDQVRPKANWNASPSAKVKKELRTMHVDIIGDAFWKAPQGVPATAASPSSTALLSEPWSDPLRLDPNVTAFGLLD</sequence>
<dbReference type="InParanoid" id="A0A066WSE5"/>
<evidence type="ECO:0000256" key="15">
    <source>
        <dbReference type="PIRSR" id="PIRSR028980-1"/>
    </source>
</evidence>
<feature type="binding site" evidence="16">
    <location>
        <position position="29"/>
    </location>
    <ligand>
        <name>Mg(2+)</name>
        <dbReference type="ChEBI" id="CHEBI:18420"/>
        <label>2</label>
        <note>catalytic</note>
    </ligand>
</feature>
<dbReference type="Gene3D" id="3.30.70.3000">
    <property type="match status" value="1"/>
</dbReference>
<evidence type="ECO:0000313" key="20">
    <source>
        <dbReference type="Proteomes" id="UP000027361"/>
    </source>
</evidence>
<keyword evidence="6 14" id="KW-0819">tRNA processing</keyword>
<evidence type="ECO:0000256" key="1">
    <source>
        <dbReference type="ARBA" id="ARBA00002939"/>
    </source>
</evidence>
<dbReference type="InterPro" id="IPR025845">
    <property type="entry name" value="Thg1_C_dom"/>
</dbReference>